<organism evidence="1 2">
    <name type="scientific">Falsiruegeria litorea R37</name>
    <dbReference type="NCBI Taxonomy" id="1200284"/>
    <lineage>
        <taxon>Bacteria</taxon>
        <taxon>Pseudomonadati</taxon>
        <taxon>Pseudomonadota</taxon>
        <taxon>Alphaproteobacteria</taxon>
        <taxon>Rhodobacterales</taxon>
        <taxon>Roseobacteraceae</taxon>
        <taxon>Falsiruegeria</taxon>
    </lineage>
</organism>
<gene>
    <name evidence="1" type="ORF">TRL7639_00142</name>
</gene>
<evidence type="ECO:0000313" key="1">
    <source>
        <dbReference type="EMBL" id="SLN12827.1"/>
    </source>
</evidence>
<sequence>MPDATCSGMSGCRHASILDGPGEVFSFSSPGHIHRGMKLSSNPIQSSIPAICVSKSSAAAMLNLSPGKFSELVETGAMPKPRCVGSRRLWLVTELYTCAAALPSQDEEDTWGDL</sequence>
<proteinExistence type="predicted"/>
<dbReference type="AlphaFoldDB" id="A0A1Y5RAD2"/>
<keyword evidence="2" id="KW-1185">Reference proteome</keyword>
<name>A0A1Y5RAD2_9RHOB</name>
<dbReference type="EMBL" id="FWFO01000001">
    <property type="protein sequence ID" value="SLN12827.1"/>
    <property type="molecule type" value="Genomic_DNA"/>
</dbReference>
<dbReference type="Proteomes" id="UP000193077">
    <property type="component" value="Unassembled WGS sequence"/>
</dbReference>
<reference evidence="1 2" key="1">
    <citation type="submission" date="2017-03" db="EMBL/GenBank/DDBJ databases">
        <authorList>
            <person name="Afonso C.L."/>
            <person name="Miller P.J."/>
            <person name="Scott M.A."/>
            <person name="Spackman E."/>
            <person name="Goraichik I."/>
            <person name="Dimitrov K.M."/>
            <person name="Suarez D.L."/>
            <person name="Swayne D.E."/>
        </authorList>
    </citation>
    <scope>NUCLEOTIDE SEQUENCE [LARGE SCALE GENOMIC DNA]</scope>
    <source>
        <strain evidence="1 2">CECT 7639</strain>
    </source>
</reference>
<accession>A0A1Y5RAD2</accession>
<evidence type="ECO:0000313" key="2">
    <source>
        <dbReference type="Proteomes" id="UP000193077"/>
    </source>
</evidence>
<protein>
    <submittedName>
        <fullName evidence="1">Uncharacterized protein</fullName>
    </submittedName>
</protein>